<dbReference type="PATRIC" id="fig|1230458.4.peg.3956"/>
<keyword evidence="1" id="KW-0812">Transmembrane</keyword>
<dbReference type="STRING" id="1230458.C484_19667"/>
<dbReference type="Proteomes" id="UP000011648">
    <property type="component" value="Unassembled WGS sequence"/>
</dbReference>
<organism evidence="2 3">
    <name type="scientific">Natrialba taiwanensis DSM 12281</name>
    <dbReference type="NCBI Taxonomy" id="1230458"/>
    <lineage>
        <taxon>Archaea</taxon>
        <taxon>Methanobacteriati</taxon>
        <taxon>Methanobacteriota</taxon>
        <taxon>Stenosarchaea group</taxon>
        <taxon>Halobacteria</taxon>
        <taxon>Halobacteriales</taxon>
        <taxon>Natrialbaceae</taxon>
        <taxon>Natrialba</taxon>
    </lineage>
</organism>
<feature type="transmembrane region" description="Helical" evidence="1">
    <location>
        <begin position="50"/>
        <end position="68"/>
    </location>
</feature>
<gene>
    <name evidence="2" type="ORF">C484_19667</name>
</gene>
<dbReference type="EMBL" id="AOIL01000067">
    <property type="protein sequence ID" value="ELY85570.1"/>
    <property type="molecule type" value="Genomic_DNA"/>
</dbReference>
<feature type="transmembrane region" description="Helical" evidence="1">
    <location>
        <begin position="103"/>
        <end position="130"/>
    </location>
</feature>
<protein>
    <submittedName>
        <fullName evidence="2">Uncharacterized protein</fullName>
    </submittedName>
</protein>
<reference evidence="2 3" key="1">
    <citation type="journal article" date="2014" name="PLoS Genet.">
        <title>Phylogenetically driven sequencing of extremely halophilic archaea reveals strategies for static and dynamic osmo-response.</title>
        <authorList>
            <person name="Becker E.A."/>
            <person name="Seitzer P.M."/>
            <person name="Tritt A."/>
            <person name="Larsen D."/>
            <person name="Krusor M."/>
            <person name="Yao A.I."/>
            <person name="Wu D."/>
            <person name="Madern D."/>
            <person name="Eisen J.A."/>
            <person name="Darling A.E."/>
            <person name="Facciotti M.T."/>
        </authorList>
    </citation>
    <scope>NUCLEOTIDE SEQUENCE [LARGE SCALE GENOMIC DNA]</scope>
    <source>
        <strain evidence="2 3">DSM 12281</strain>
    </source>
</reference>
<dbReference type="AlphaFoldDB" id="L9ZGJ0"/>
<comment type="caution">
    <text evidence="2">The sequence shown here is derived from an EMBL/GenBank/DDBJ whole genome shotgun (WGS) entry which is preliminary data.</text>
</comment>
<dbReference type="OrthoDB" id="170286at2157"/>
<evidence type="ECO:0000313" key="2">
    <source>
        <dbReference type="EMBL" id="ELY85570.1"/>
    </source>
</evidence>
<keyword evidence="3" id="KW-1185">Reference proteome</keyword>
<evidence type="ECO:0000313" key="3">
    <source>
        <dbReference type="Proteomes" id="UP000011648"/>
    </source>
</evidence>
<accession>L9ZGJ0</accession>
<keyword evidence="1" id="KW-0472">Membrane</keyword>
<proteinExistence type="predicted"/>
<sequence length="145" mass="14759">MERLARTIRTSSYALALFLMGVIPGGIVLGSIVGFFGWSLAGLPIDGETVTPIVFVVVPALLPLSLVARAAVGGSAVEKVFAALSVPCLCVSLWAGYSSVAASGIVGISGVLSFGAGVFLALIVLADAVIEWRLADPRASVQRSG</sequence>
<evidence type="ECO:0000256" key="1">
    <source>
        <dbReference type="SAM" id="Phobius"/>
    </source>
</evidence>
<keyword evidence="1" id="KW-1133">Transmembrane helix</keyword>
<feature type="transmembrane region" description="Helical" evidence="1">
    <location>
        <begin position="80"/>
        <end position="97"/>
    </location>
</feature>
<dbReference type="RefSeq" id="WP_006827524.1">
    <property type="nucleotide sequence ID" value="NZ_AOIL01000067.1"/>
</dbReference>
<feature type="transmembrane region" description="Helical" evidence="1">
    <location>
        <begin position="12"/>
        <end position="38"/>
    </location>
</feature>
<name>L9ZGJ0_9EURY</name>